<feature type="compositionally biased region" description="Acidic residues" evidence="1">
    <location>
        <begin position="324"/>
        <end position="335"/>
    </location>
</feature>
<keyword evidence="2" id="KW-0472">Membrane</keyword>
<evidence type="ECO:0000256" key="2">
    <source>
        <dbReference type="SAM" id="Phobius"/>
    </source>
</evidence>
<feature type="region of interest" description="Disordered" evidence="1">
    <location>
        <begin position="1"/>
        <end position="32"/>
    </location>
</feature>
<keyword evidence="2" id="KW-0812">Transmembrane</keyword>
<name>A0A964UTK7_9ACTN</name>
<keyword evidence="4" id="KW-1185">Reference proteome</keyword>
<evidence type="ECO:0000256" key="1">
    <source>
        <dbReference type="SAM" id="MobiDB-lite"/>
    </source>
</evidence>
<accession>A0A964UTK7</accession>
<sequence length="463" mass="50199">MALDGQAGTRLPDGLAPWRAGRRRGPRLRDTDSRGRNAFNRLLVLFAVAAIGFGGYEIWTVWDNRRTIDEACAGLVPAGQVMSLEHGGGRIEANSEHIDATAHRGVCRIYSTEAGEAWDGESGIRLFFEASVALEPEAEAEDVDHTYDPLLDENFHPYLDGPVGSGIPGRVTDSGVGVKLACRADGEPNEDGVRNVVARAVSSGDGHTPLTTGRQMSQRTRDQLARIAVATANRLGEELGCTQRLPEPSDRVPPVQGKLIKAGAAEGTCDWYARWNRGRHAPAMPDQVMETAVDPDVWQEKCGLALGGGRAHALWERWEKYEPDESGDGDSGDSGDAGRDDDLDAPTERAEMWASTQSWFGESAQHVRFDTADLDGAVPTAEPGKSGRAPKKAAWWASSVCDGQPAVHTLTLSHEYARALSADPMHALRLATLFRAYVEDVAKRRGCTRLNFPNAQDLALDRK</sequence>
<organism evidence="3 4">
    <name type="scientific">Streptomyces boluensis</name>
    <dbReference type="NCBI Taxonomy" id="1775135"/>
    <lineage>
        <taxon>Bacteria</taxon>
        <taxon>Bacillati</taxon>
        <taxon>Actinomycetota</taxon>
        <taxon>Actinomycetes</taxon>
        <taxon>Kitasatosporales</taxon>
        <taxon>Streptomycetaceae</taxon>
        <taxon>Streptomyces</taxon>
    </lineage>
</organism>
<protein>
    <submittedName>
        <fullName evidence="3">Uncharacterized protein</fullName>
    </submittedName>
</protein>
<keyword evidence="2" id="KW-1133">Transmembrane helix</keyword>
<comment type="caution">
    <text evidence="3">The sequence shown here is derived from an EMBL/GenBank/DDBJ whole genome shotgun (WGS) entry which is preliminary data.</text>
</comment>
<evidence type="ECO:0000313" key="4">
    <source>
        <dbReference type="Proteomes" id="UP000598297"/>
    </source>
</evidence>
<dbReference type="RefSeq" id="WP_161700246.1">
    <property type="nucleotide sequence ID" value="NZ_JAAAHS010000175.1"/>
</dbReference>
<feature type="region of interest" description="Disordered" evidence="1">
    <location>
        <begin position="322"/>
        <end position="344"/>
    </location>
</feature>
<proteinExistence type="predicted"/>
<dbReference type="EMBL" id="JAAAHS010000175">
    <property type="protein sequence ID" value="NBE53923.1"/>
    <property type="molecule type" value="Genomic_DNA"/>
</dbReference>
<reference evidence="3" key="1">
    <citation type="submission" date="2020-01" db="EMBL/GenBank/DDBJ databases">
        <title>Whole-genome analyses of novel actinobacteria.</title>
        <authorList>
            <person name="Sahin N."/>
        </authorList>
    </citation>
    <scope>NUCLEOTIDE SEQUENCE</scope>
    <source>
        <strain evidence="3">YC537</strain>
    </source>
</reference>
<gene>
    <name evidence="3" type="ORF">GUY60_21375</name>
</gene>
<feature type="transmembrane region" description="Helical" evidence="2">
    <location>
        <begin position="42"/>
        <end position="62"/>
    </location>
</feature>
<dbReference type="OrthoDB" id="4279906at2"/>
<dbReference type="Proteomes" id="UP000598297">
    <property type="component" value="Unassembled WGS sequence"/>
</dbReference>
<dbReference type="AlphaFoldDB" id="A0A964UTK7"/>
<evidence type="ECO:0000313" key="3">
    <source>
        <dbReference type="EMBL" id="NBE53923.1"/>
    </source>
</evidence>